<dbReference type="EMBL" id="JAAGBB010000100">
    <property type="protein sequence ID" value="MBR0669336.1"/>
    <property type="molecule type" value="Genomic_DNA"/>
</dbReference>
<name>A0ABS5F9U1_9PROT</name>
<dbReference type="InterPro" id="IPR002372">
    <property type="entry name" value="PQQ_rpt_dom"/>
</dbReference>
<dbReference type="PANTHER" id="PTHR34512">
    <property type="entry name" value="CELL SURFACE PROTEIN"/>
    <property type="match status" value="1"/>
</dbReference>
<evidence type="ECO:0000259" key="1">
    <source>
        <dbReference type="Pfam" id="PF13360"/>
    </source>
</evidence>
<feature type="domain" description="Pyrrolo-quinoline quinone repeat" evidence="1">
    <location>
        <begin position="129"/>
        <end position="365"/>
    </location>
</feature>
<dbReference type="RefSeq" id="WP_211858278.1">
    <property type="nucleotide sequence ID" value="NZ_JAAGBB010000100.1"/>
</dbReference>
<dbReference type="Proteomes" id="UP001196870">
    <property type="component" value="Unassembled WGS sequence"/>
</dbReference>
<dbReference type="PANTHER" id="PTHR34512:SF30">
    <property type="entry name" value="OUTER MEMBRANE PROTEIN ASSEMBLY FACTOR BAMB"/>
    <property type="match status" value="1"/>
</dbReference>
<dbReference type="SUPFAM" id="SSF50998">
    <property type="entry name" value="Quinoprotein alcohol dehydrogenase-like"/>
    <property type="match status" value="1"/>
</dbReference>
<comment type="caution">
    <text evidence="2">The sequence shown here is derived from an EMBL/GenBank/DDBJ whole genome shotgun (WGS) entry which is preliminary data.</text>
</comment>
<dbReference type="InterPro" id="IPR015943">
    <property type="entry name" value="WD40/YVTN_repeat-like_dom_sf"/>
</dbReference>
<reference evidence="3" key="1">
    <citation type="journal article" date="2021" name="Syst. Appl. Microbiol.">
        <title>Roseomonas hellenica sp. nov., isolated from roots of wild-growing Alkanna tinctoria.</title>
        <authorList>
            <person name="Rat A."/>
            <person name="Naranjo H.D."/>
            <person name="Lebbe L."/>
            <person name="Cnockaert M."/>
            <person name="Krigas N."/>
            <person name="Grigoriadou K."/>
            <person name="Maloupa E."/>
            <person name="Willems A."/>
        </authorList>
    </citation>
    <scope>NUCLEOTIDE SEQUENCE [LARGE SCALE GENOMIC DNA]</scope>
    <source>
        <strain evidence="3">LMG 31523</strain>
    </source>
</reference>
<sequence>MHKGFTRRAALLGGAGLAVAGCETIDDIFGSSRRPLPGTRVPVLSQIPDRRLEGDAGFTASVTLPPPAPRADWPQAGGTLSHAPGHLELAGQLSEAWRGSFGTGSSYRRRITSSPVVAGDMVVAADAYGIVTAFDAARGGRRWRFDSERENESDGAVGAGLAFADGTLYVTTGLAEVIALDPANGRPRWRANLPAPTRGSPTVVGNRILVPTIENQLLGLDTSDGRRVWTHRATATPTVPLGLPAPAVDGETAVAGFASGELVALRVADGRVLWTESLAPAGGTSLAEVAAAGIRALPVIADGRVIAVGMGGLSVAVDLRSGRRLWEREFGGGNAPCVAGDWVFAVTDVGEAAAIGRDDGRVRWAVSLAPADRDNRAPGVLATPLLLGGRLIIGASTRELISLDPSDGRVTGRQRMPGGVTIQPAYANGTLFVATDDATLVALR</sequence>
<dbReference type="Pfam" id="PF13360">
    <property type="entry name" value="PQQ_2"/>
    <property type="match status" value="1"/>
</dbReference>
<proteinExistence type="predicted"/>
<dbReference type="Gene3D" id="2.130.10.10">
    <property type="entry name" value="YVTN repeat-like/Quinoprotein amine dehydrogenase"/>
    <property type="match status" value="1"/>
</dbReference>
<accession>A0ABS5F9U1</accession>
<keyword evidence="3" id="KW-1185">Reference proteome</keyword>
<dbReference type="InterPro" id="IPR018391">
    <property type="entry name" value="PQQ_b-propeller_rpt"/>
</dbReference>
<dbReference type="SMART" id="SM00564">
    <property type="entry name" value="PQQ"/>
    <property type="match status" value="6"/>
</dbReference>
<gene>
    <name evidence="2" type="ORF">GXW71_33610</name>
</gene>
<dbReference type="InterPro" id="IPR011047">
    <property type="entry name" value="Quinoprotein_ADH-like_sf"/>
</dbReference>
<protein>
    <submittedName>
        <fullName evidence="2">PQQ-binding-like beta-propeller repeat protein</fullName>
    </submittedName>
</protein>
<evidence type="ECO:0000313" key="2">
    <source>
        <dbReference type="EMBL" id="MBR0669336.1"/>
    </source>
</evidence>
<organism evidence="2 3">
    <name type="scientific">Plastoroseomonas hellenica</name>
    <dbReference type="NCBI Taxonomy" id="2687306"/>
    <lineage>
        <taxon>Bacteria</taxon>
        <taxon>Pseudomonadati</taxon>
        <taxon>Pseudomonadota</taxon>
        <taxon>Alphaproteobacteria</taxon>
        <taxon>Acetobacterales</taxon>
        <taxon>Acetobacteraceae</taxon>
        <taxon>Plastoroseomonas</taxon>
    </lineage>
</organism>
<dbReference type="PROSITE" id="PS51257">
    <property type="entry name" value="PROKAR_LIPOPROTEIN"/>
    <property type="match status" value="1"/>
</dbReference>
<evidence type="ECO:0000313" key="3">
    <source>
        <dbReference type="Proteomes" id="UP001196870"/>
    </source>
</evidence>